<dbReference type="RefSeq" id="WP_246902897.1">
    <property type="nucleotide sequence ID" value="NZ_JALJRB010000002.1"/>
</dbReference>
<evidence type="ECO:0000259" key="6">
    <source>
        <dbReference type="Pfam" id="PF01699"/>
    </source>
</evidence>
<dbReference type="InterPro" id="IPR044880">
    <property type="entry name" value="NCX_ion-bd_dom_sf"/>
</dbReference>
<keyword evidence="2 5" id="KW-0812">Transmembrane</keyword>
<dbReference type="Proteomes" id="UP001165427">
    <property type="component" value="Unassembled WGS sequence"/>
</dbReference>
<sequence>MTPAFIAIALGLALLLWSADRFVEGSAATARHFGMPPLLIGMVIVGFGTSAPEMVVSALAAAQGNPGIALGNAYGSNITNIALILGLTALISPIAVHSQVLRKELPILTAVTALAAWQLRDGDISRFDAVVLLAVFGGLMAWTIRQGLRKQADTLGIEMEQELAVRAMPVRRAVSWLVVGLALLIVSSRILVWGALEIAHGFGVSDLMIGLTIVAVGTSLPELAASLIATRKGEHDIALGNVLGSNLFNTLAVVGIAGAIHPMAVGPEVFKRDMLVMAALTLSLFVIGYGFRGPGRINRIEGAALLACYAGYTAYLIGTVFVGQASARLLSIQ</sequence>
<dbReference type="PANTHER" id="PTHR10846:SF8">
    <property type="entry name" value="INNER MEMBRANE PROTEIN YRBG"/>
    <property type="match status" value="1"/>
</dbReference>
<feature type="transmembrane region" description="Helical" evidence="5">
    <location>
        <begin position="242"/>
        <end position="262"/>
    </location>
</feature>
<dbReference type="AlphaFoldDB" id="A0AA41QYT4"/>
<comment type="subcellular location">
    <subcellularLocation>
        <location evidence="1">Membrane</location>
        <topology evidence="1">Multi-pass membrane protein</topology>
    </subcellularLocation>
</comment>
<feature type="transmembrane region" description="Helical" evidence="5">
    <location>
        <begin position="124"/>
        <end position="144"/>
    </location>
</feature>
<keyword evidence="3 5" id="KW-1133">Transmembrane helix</keyword>
<keyword evidence="4 5" id="KW-0472">Membrane</keyword>
<dbReference type="NCBIfam" id="TIGR00367">
    <property type="entry name" value="calcium/sodium antiporter"/>
    <property type="match status" value="1"/>
</dbReference>
<feature type="transmembrane region" description="Helical" evidence="5">
    <location>
        <begin position="274"/>
        <end position="291"/>
    </location>
</feature>
<gene>
    <name evidence="7" type="ORF">MRX98_03020</name>
</gene>
<feature type="transmembrane region" description="Helical" evidence="5">
    <location>
        <begin position="37"/>
        <end position="62"/>
    </location>
</feature>
<dbReference type="Gene3D" id="1.20.1420.30">
    <property type="entry name" value="NCX, central ion-binding region"/>
    <property type="match status" value="1"/>
</dbReference>
<feature type="transmembrane region" description="Helical" evidence="5">
    <location>
        <begin position="74"/>
        <end position="96"/>
    </location>
</feature>
<comment type="caution">
    <text evidence="7">The sequence shown here is derived from an EMBL/GenBank/DDBJ whole genome shotgun (WGS) entry which is preliminary data.</text>
</comment>
<feature type="transmembrane region" description="Helical" evidence="5">
    <location>
        <begin position="208"/>
        <end position="230"/>
    </location>
</feature>
<dbReference type="PANTHER" id="PTHR10846">
    <property type="entry name" value="SODIUM/POTASSIUM/CALCIUM EXCHANGER"/>
    <property type="match status" value="1"/>
</dbReference>
<organism evidence="7 8">
    <name type="scientific">Desulfatitalea alkaliphila</name>
    <dbReference type="NCBI Taxonomy" id="2929485"/>
    <lineage>
        <taxon>Bacteria</taxon>
        <taxon>Pseudomonadati</taxon>
        <taxon>Thermodesulfobacteriota</taxon>
        <taxon>Desulfobacteria</taxon>
        <taxon>Desulfobacterales</taxon>
        <taxon>Desulfosarcinaceae</taxon>
        <taxon>Desulfatitalea</taxon>
    </lineage>
</organism>
<dbReference type="InterPro" id="IPR004481">
    <property type="entry name" value="K/Na/Ca-exchanger"/>
</dbReference>
<accession>A0AA41QYT4</accession>
<feature type="domain" description="Sodium/calcium exchanger membrane region" evidence="6">
    <location>
        <begin position="4"/>
        <end position="144"/>
    </location>
</feature>
<evidence type="ECO:0000256" key="4">
    <source>
        <dbReference type="ARBA" id="ARBA00023136"/>
    </source>
</evidence>
<dbReference type="GO" id="GO:0005262">
    <property type="term" value="F:calcium channel activity"/>
    <property type="evidence" value="ECO:0007669"/>
    <property type="project" value="TreeGrafter"/>
</dbReference>
<dbReference type="GO" id="GO:0005886">
    <property type="term" value="C:plasma membrane"/>
    <property type="evidence" value="ECO:0007669"/>
    <property type="project" value="TreeGrafter"/>
</dbReference>
<feature type="transmembrane region" description="Helical" evidence="5">
    <location>
        <begin position="173"/>
        <end position="196"/>
    </location>
</feature>
<dbReference type="InterPro" id="IPR004837">
    <property type="entry name" value="NaCa_Exmemb"/>
</dbReference>
<keyword evidence="8" id="KW-1185">Reference proteome</keyword>
<evidence type="ECO:0000313" key="8">
    <source>
        <dbReference type="Proteomes" id="UP001165427"/>
    </source>
</evidence>
<dbReference type="Pfam" id="PF01699">
    <property type="entry name" value="Na_Ca_ex"/>
    <property type="match status" value="2"/>
</dbReference>
<dbReference type="EMBL" id="JALJRB010000002">
    <property type="protein sequence ID" value="MCJ8499532.1"/>
    <property type="molecule type" value="Genomic_DNA"/>
</dbReference>
<proteinExistence type="predicted"/>
<feature type="transmembrane region" description="Helical" evidence="5">
    <location>
        <begin position="303"/>
        <end position="323"/>
    </location>
</feature>
<evidence type="ECO:0000256" key="2">
    <source>
        <dbReference type="ARBA" id="ARBA00022692"/>
    </source>
</evidence>
<feature type="domain" description="Sodium/calcium exchanger membrane region" evidence="6">
    <location>
        <begin position="174"/>
        <end position="317"/>
    </location>
</feature>
<dbReference type="GO" id="GO:0006874">
    <property type="term" value="P:intracellular calcium ion homeostasis"/>
    <property type="evidence" value="ECO:0007669"/>
    <property type="project" value="TreeGrafter"/>
</dbReference>
<evidence type="ECO:0000256" key="1">
    <source>
        <dbReference type="ARBA" id="ARBA00004141"/>
    </source>
</evidence>
<dbReference type="GO" id="GO:0008273">
    <property type="term" value="F:calcium, potassium:sodium antiporter activity"/>
    <property type="evidence" value="ECO:0007669"/>
    <property type="project" value="TreeGrafter"/>
</dbReference>
<evidence type="ECO:0000256" key="5">
    <source>
        <dbReference type="SAM" id="Phobius"/>
    </source>
</evidence>
<protein>
    <submittedName>
        <fullName evidence="7">Calcium/sodium antiporter</fullName>
    </submittedName>
</protein>
<evidence type="ECO:0000313" key="7">
    <source>
        <dbReference type="EMBL" id="MCJ8499532.1"/>
    </source>
</evidence>
<evidence type="ECO:0000256" key="3">
    <source>
        <dbReference type="ARBA" id="ARBA00022989"/>
    </source>
</evidence>
<name>A0AA41QYT4_9BACT</name>
<reference evidence="7" key="1">
    <citation type="submission" date="2022-04" db="EMBL/GenBank/DDBJ databases">
        <title>Desulfatitalea alkaliphila sp. nov., a novel anaerobic sulfate-reducing bacterium isolated from terrestrial mud volcano, Taman Peninsula, Russia.</title>
        <authorList>
            <person name="Khomyakova M.A."/>
            <person name="Merkel A.Y."/>
            <person name="Slobodkin A.I."/>
        </authorList>
    </citation>
    <scope>NUCLEOTIDE SEQUENCE</scope>
    <source>
        <strain evidence="7">M08but</strain>
    </source>
</reference>